<gene>
    <name evidence="1" type="ORF">DFQ07_1526</name>
</gene>
<reference evidence="1 2" key="1">
    <citation type="submission" date="2019-03" db="EMBL/GenBank/DDBJ databases">
        <title>Genomic Encyclopedia of Type Strains, Phase III (KMG-III): the genomes of soil and plant-associated and newly described type strains.</title>
        <authorList>
            <person name="Whitman W."/>
        </authorList>
    </citation>
    <scope>NUCLEOTIDE SEQUENCE [LARGE SCALE GENOMIC DNA]</scope>
    <source>
        <strain evidence="1 2">CECT 8283</strain>
    </source>
</reference>
<keyword evidence="2" id="KW-1185">Reference proteome</keyword>
<comment type="caution">
    <text evidence="1">The sequence shown here is derived from an EMBL/GenBank/DDBJ whole genome shotgun (WGS) entry which is preliminary data.</text>
</comment>
<dbReference type="AlphaFoldDB" id="A0A4R6TCX5"/>
<dbReference type="Proteomes" id="UP000295390">
    <property type="component" value="Unassembled WGS sequence"/>
</dbReference>
<dbReference type="EMBL" id="SNYH01000003">
    <property type="protein sequence ID" value="TDQ27675.1"/>
    <property type="molecule type" value="Genomic_DNA"/>
</dbReference>
<dbReference type="RefSeq" id="WP_133535656.1">
    <property type="nucleotide sequence ID" value="NZ_SNYH01000003.1"/>
</dbReference>
<organism evidence="1 2">
    <name type="scientific">Tenacibaculum caenipelagi</name>
    <dbReference type="NCBI Taxonomy" id="1325435"/>
    <lineage>
        <taxon>Bacteria</taxon>
        <taxon>Pseudomonadati</taxon>
        <taxon>Bacteroidota</taxon>
        <taxon>Flavobacteriia</taxon>
        <taxon>Flavobacteriales</taxon>
        <taxon>Flavobacteriaceae</taxon>
        <taxon>Tenacibaculum</taxon>
    </lineage>
</organism>
<protein>
    <submittedName>
        <fullName evidence="1">Uncharacterized protein</fullName>
    </submittedName>
</protein>
<name>A0A4R6TCX5_9FLAO</name>
<evidence type="ECO:0000313" key="1">
    <source>
        <dbReference type="EMBL" id="TDQ27675.1"/>
    </source>
</evidence>
<proteinExistence type="predicted"/>
<evidence type="ECO:0000313" key="2">
    <source>
        <dbReference type="Proteomes" id="UP000295390"/>
    </source>
</evidence>
<accession>A0A4R6TCX5</accession>
<sequence length="78" mass="8924">MKVQGVVIQVKYESKPPKQKVKIQEGSNSMWVELRGKLKEIGKYLKEGDKLSVEFISNAQESKTNTFNNLIAKTIERI</sequence>